<protein>
    <submittedName>
        <fullName evidence="1">Siderophore ferric iron reductase</fullName>
    </submittedName>
</protein>
<sequence length="243" mass="28469">MDSISFLDDLFRHSQQINPHLSGEMKVASNDASLWPSIDIQTPNSQSIRDLYESLQHQHPEAGSAYWLTRTWSLLCWQPIYLACISVYCCNGLPKLSYIKQKVQPCFIGGYQFEHHHHYIGDQQELITYAGQELQTLFSHFRKEINQWTRIRPGFTHYLFADGILSCLVKLQEQVPALTDSPLIEQAKLWITACNLPEKLIDNLKYNQQTKQMTFVRTSCCFVYKRHDREFCQNCPRHINNKR</sequence>
<dbReference type="OrthoDB" id="7942745at2"/>
<gene>
    <name evidence="1" type="ORF">VSA01S_07860</name>
</gene>
<proteinExistence type="predicted"/>
<evidence type="ECO:0000313" key="1">
    <source>
        <dbReference type="EMBL" id="GEM74674.1"/>
    </source>
</evidence>
<evidence type="ECO:0000313" key="2">
    <source>
        <dbReference type="Proteomes" id="UP000321922"/>
    </source>
</evidence>
<dbReference type="AlphaFoldDB" id="A0A511QBJ7"/>
<reference evidence="1 2" key="1">
    <citation type="submission" date="2019-07" db="EMBL/GenBank/DDBJ databases">
        <title>Whole genome shotgun sequence of Vibrio sagamiensis NBRC 104589.</title>
        <authorList>
            <person name="Hosoyama A."/>
            <person name="Uohara A."/>
            <person name="Ohji S."/>
            <person name="Ichikawa N."/>
        </authorList>
    </citation>
    <scope>NUCLEOTIDE SEQUENCE [LARGE SCALE GENOMIC DNA]</scope>
    <source>
        <strain evidence="1 2">NBRC 104589</strain>
    </source>
</reference>
<name>A0A511QBJ7_9VIBR</name>
<comment type="caution">
    <text evidence="1">The sequence shown here is derived from an EMBL/GenBank/DDBJ whole genome shotgun (WGS) entry which is preliminary data.</text>
</comment>
<dbReference type="InterPro" id="IPR023998">
    <property type="entry name" value="FCR-like"/>
</dbReference>
<dbReference type="RefSeq" id="WP_039980465.1">
    <property type="nucleotide sequence ID" value="NZ_BAOJ01000033.1"/>
</dbReference>
<organism evidence="1 2">
    <name type="scientific">Vibrio sagamiensis NBRC 104589</name>
    <dbReference type="NCBI Taxonomy" id="1219064"/>
    <lineage>
        <taxon>Bacteria</taxon>
        <taxon>Pseudomonadati</taxon>
        <taxon>Pseudomonadota</taxon>
        <taxon>Gammaproteobacteria</taxon>
        <taxon>Vibrionales</taxon>
        <taxon>Vibrionaceae</taxon>
        <taxon>Vibrio</taxon>
    </lineage>
</organism>
<dbReference type="Proteomes" id="UP000321922">
    <property type="component" value="Unassembled WGS sequence"/>
</dbReference>
<dbReference type="EMBL" id="BJXJ01000005">
    <property type="protein sequence ID" value="GEM74674.1"/>
    <property type="molecule type" value="Genomic_DNA"/>
</dbReference>
<keyword evidence="2" id="KW-1185">Reference proteome</keyword>
<accession>A0A511QBJ7</accession>
<dbReference type="NCBIfam" id="TIGR03950">
    <property type="entry name" value="sidero_Fe_reduc"/>
    <property type="match status" value="1"/>
</dbReference>